<evidence type="ECO:0000313" key="4">
    <source>
        <dbReference type="Proteomes" id="UP000034600"/>
    </source>
</evidence>
<feature type="compositionally biased region" description="Low complexity" evidence="1">
    <location>
        <begin position="153"/>
        <end position="162"/>
    </location>
</feature>
<evidence type="ECO:0000256" key="1">
    <source>
        <dbReference type="SAM" id="MobiDB-lite"/>
    </source>
</evidence>
<proteinExistence type="predicted"/>
<evidence type="ECO:0000256" key="2">
    <source>
        <dbReference type="SAM" id="Phobius"/>
    </source>
</evidence>
<comment type="caution">
    <text evidence="3">The sequence shown here is derived from an EMBL/GenBank/DDBJ whole genome shotgun (WGS) entry which is preliminary data.</text>
</comment>
<dbReference type="AlphaFoldDB" id="A0A0G1UWR5"/>
<sequence length="192" mass="20265">MAGENFNPFNQNQNPPIGTGEGESPLISPGTPKMPDVDVRTFGSDVKSMADTGGGAPKPYQPAAPAESQPVPQEEKKPFGEVFETPGEVSPVPAEMPPAGMQEFGAAPKFKKGLFAGLLVLIIVVGLGAIGYFYVYPTFFGGVSEIESPPPAANANTANCPPGTGSWRGDHDNDKHRYYHGRNYAVSKPNTS</sequence>
<keyword evidence="2" id="KW-1133">Transmembrane helix</keyword>
<evidence type="ECO:0000313" key="3">
    <source>
        <dbReference type="EMBL" id="KKU98674.1"/>
    </source>
</evidence>
<dbReference type="Proteomes" id="UP000034600">
    <property type="component" value="Unassembled WGS sequence"/>
</dbReference>
<feature type="compositionally biased region" description="Low complexity" evidence="1">
    <location>
        <begin position="1"/>
        <end position="16"/>
    </location>
</feature>
<feature type="region of interest" description="Disordered" evidence="1">
    <location>
        <begin position="150"/>
        <end position="173"/>
    </location>
</feature>
<organism evidence="3 4">
    <name type="scientific">Candidatus Jorgensenbacteria bacterium GW2011_GWC1_48_8</name>
    <dbReference type="NCBI Taxonomy" id="1618666"/>
    <lineage>
        <taxon>Bacteria</taxon>
        <taxon>Candidatus Joergenseniibacteriota</taxon>
    </lineage>
</organism>
<dbReference type="EMBL" id="LCPO01000017">
    <property type="protein sequence ID" value="KKU98674.1"/>
    <property type="molecule type" value="Genomic_DNA"/>
</dbReference>
<name>A0A0G1UWR5_9BACT</name>
<keyword evidence="2" id="KW-0472">Membrane</keyword>
<gene>
    <name evidence="3" type="ORF">UY32_C0017G0008</name>
</gene>
<protein>
    <submittedName>
        <fullName evidence="3">Uncharacterized protein</fullName>
    </submittedName>
</protein>
<reference evidence="3 4" key="1">
    <citation type="journal article" date="2015" name="Nature">
        <title>rRNA introns, odd ribosomes, and small enigmatic genomes across a large radiation of phyla.</title>
        <authorList>
            <person name="Brown C.T."/>
            <person name="Hug L.A."/>
            <person name="Thomas B.C."/>
            <person name="Sharon I."/>
            <person name="Castelle C.J."/>
            <person name="Singh A."/>
            <person name="Wilkins M.J."/>
            <person name="Williams K.H."/>
            <person name="Banfield J.F."/>
        </authorList>
    </citation>
    <scope>NUCLEOTIDE SEQUENCE [LARGE SCALE GENOMIC DNA]</scope>
</reference>
<feature type="region of interest" description="Disordered" evidence="1">
    <location>
        <begin position="1"/>
        <end position="76"/>
    </location>
</feature>
<accession>A0A0G1UWR5</accession>
<keyword evidence="2" id="KW-0812">Transmembrane</keyword>
<feature type="transmembrane region" description="Helical" evidence="2">
    <location>
        <begin position="114"/>
        <end position="135"/>
    </location>
</feature>